<keyword evidence="3 6" id="KW-0812">Transmembrane</keyword>
<reference evidence="8" key="1">
    <citation type="submission" date="2021-04" db="EMBL/GenBank/DDBJ databases">
        <title>Taxonomic assessment of Weissella genus.</title>
        <authorList>
            <person name="Fanelli F."/>
            <person name="Chieffi D."/>
            <person name="Dell'Aquila A."/>
            <person name="Gyu-Sung C."/>
            <person name="Franz C.M.A.P."/>
            <person name="Fusco V."/>
        </authorList>
    </citation>
    <scope>NUCLEOTIDE SEQUENCE</scope>
    <source>
        <strain evidence="8">LMG 25373</strain>
    </source>
</reference>
<feature type="domain" description="Citrate transporter-like" evidence="7">
    <location>
        <begin position="16"/>
        <end position="298"/>
    </location>
</feature>
<evidence type="ECO:0000259" key="7">
    <source>
        <dbReference type="Pfam" id="PF03600"/>
    </source>
</evidence>
<feature type="transmembrane region" description="Helical" evidence="6">
    <location>
        <begin position="305"/>
        <end position="328"/>
    </location>
</feature>
<feature type="transmembrane region" description="Helical" evidence="6">
    <location>
        <begin position="240"/>
        <end position="262"/>
    </location>
</feature>
<feature type="transmembrane region" description="Helical" evidence="6">
    <location>
        <begin position="340"/>
        <end position="367"/>
    </location>
</feature>
<sequence length="369" mass="40367">MKTIGTNLLHDRTLHLTSMLALLAFLFGQVSARDIDTKTLVALLALLILVKVVDELKGLNYLANYLIERANNTRQLIRLLLLLTFGAAMLLTNDVAILTIVPLFIQIGRRLNLKYALPITLITIYANLGSALTPIGNPQNLFIYGHYHLGILPFLTMAAPIALISLLSIWGVSFAFAPKQIKQVELTAVVINRRAMVLTGISALIILAGVLGVYSVWISLITSIFLAVSIKPTALRDVDYGIILTFIGFFIIVSALHHLTSVQQLLTHVTQQGWQLYLTGIISSQVISNVPAAVLLANFTNNYPALYLGVTVGGLGTLVASLANLLAFRQYTNHHGQRNGRFLGIFSLINSLYLIIFGVIGFGLIFLNH</sequence>
<organism evidence="8 9">
    <name type="scientific">Periweissella beninensis</name>
    <dbReference type="NCBI Taxonomy" id="504936"/>
    <lineage>
        <taxon>Bacteria</taxon>
        <taxon>Bacillati</taxon>
        <taxon>Bacillota</taxon>
        <taxon>Bacilli</taxon>
        <taxon>Lactobacillales</taxon>
        <taxon>Lactobacillaceae</taxon>
        <taxon>Periweissella</taxon>
    </lineage>
</organism>
<feature type="transmembrane region" description="Helical" evidence="6">
    <location>
        <begin position="151"/>
        <end position="176"/>
    </location>
</feature>
<name>A0ABT0VHN7_9LACO</name>
<evidence type="ECO:0000256" key="3">
    <source>
        <dbReference type="ARBA" id="ARBA00022692"/>
    </source>
</evidence>
<gene>
    <name evidence="8" type="ORF">KAK10_05365</name>
</gene>
<evidence type="ECO:0000256" key="5">
    <source>
        <dbReference type="ARBA" id="ARBA00023136"/>
    </source>
</evidence>
<keyword evidence="2" id="KW-0813">Transport</keyword>
<keyword evidence="9" id="KW-1185">Reference proteome</keyword>
<comment type="caution">
    <text evidence="8">The sequence shown here is derived from an EMBL/GenBank/DDBJ whole genome shotgun (WGS) entry which is preliminary data.</text>
</comment>
<dbReference type="Proteomes" id="UP001057481">
    <property type="component" value="Unassembled WGS sequence"/>
</dbReference>
<evidence type="ECO:0000256" key="6">
    <source>
        <dbReference type="SAM" id="Phobius"/>
    </source>
</evidence>
<evidence type="ECO:0000256" key="2">
    <source>
        <dbReference type="ARBA" id="ARBA00022448"/>
    </source>
</evidence>
<dbReference type="InterPro" id="IPR004680">
    <property type="entry name" value="Cit_transptr-like_dom"/>
</dbReference>
<feature type="transmembrane region" description="Helical" evidence="6">
    <location>
        <begin position="79"/>
        <end position="105"/>
    </location>
</feature>
<protein>
    <submittedName>
        <fullName evidence="8">Carboxylate transporter</fullName>
    </submittedName>
</protein>
<keyword evidence="4 6" id="KW-1133">Transmembrane helix</keyword>
<evidence type="ECO:0000256" key="4">
    <source>
        <dbReference type="ARBA" id="ARBA00022989"/>
    </source>
</evidence>
<keyword evidence="5 6" id="KW-0472">Membrane</keyword>
<proteinExistence type="predicted"/>
<evidence type="ECO:0000256" key="1">
    <source>
        <dbReference type="ARBA" id="ARBA00004141"/>
    </source>
</evidence>
<dbReference type="Pfam" id="PF03600">
    <property type="entry name" value="CitMHS"/>
    <property type="match status" value="1"/>
</dbReference>
<dbReference type="InterPro" id="IPR051475">
    <property type="entry name" value="Diverse_Ion_Transporter"/>
</dbReference>
<feature type="transmembrane region" description="Helical" evidence="6">
    <location>
        <begin position="274"/>
        <end position="299"/>
    </location>
</feature>
<feature type="transmembrane region" description="Helical" evidence="6">
    <location>
        <begin position="197"/>
        <end position="228"/>
    </location>
</feature>
<evidence type="ECO:0000313" key="8">
    <source>
        <dbReference type="EMBL" id="MCM2437336.1"/>
    </source>
</evidence>
<dbReference type="PANTHER" id="PTHR43568:SF1">
    <property type="entry name" value="P PROTEIN"/>
    <property type="match status" value="1"/>
</dbReference>
<comment type="subcellular location">
    <subcellularLocation>
        <location evidence="1">Membrane</location>
        <topology evidence="1">Multi-pass membrane protein</topology>
    </subcellularLocation>
</comment>
<dbReference type="PANTHER" id="PTHR43568">
    <property type="entry name" value="P PROTEIN"/>
    <property type="match status" value="1"/>
</dbReference>
<accession>A0ABT0VHN7</accession>
<dbReference type="RefSeq" id="WP_205142804.1">
    <property type="nucleotide sequence ID" value="NZ_JAFBDN010000001.1"/>
</dbReference>
<dbReference type="EMBL" id="JAGMVS010000062">
    <property type="protein sequence ID" value="MCM2437336.1"/>
    <property type="molecule type" value="Genomic_DNA"/>
</dbReference>
<evidence type="ECO:0000313" key="9">
    <source>
        <dbReference type="Proteomes" id="UP001057481"/>
    </source>
</evidence>